<accession>A0ABW0Z1R8</accession>
<keyword evidence="2" id="KW-1185">Reference proteome</keyword>
<dbReference type="Proteomes" id="UP001596083">
    <property type="component" value="Unassembled WGS sequence"/>
</dbReference>
<organism evidence="1 2">
    <name type="scientific">Streptomyces gamaensis</name>
    <dbReference type="NCBI Taxonomy" id="1763542"/>
    <lineage>
        <taxon>Bacteria</taxon>
        <taxon>Bacillati</taxon>
        <taxon>Actinomycetota</taxon>
        <taxon>Actinomycetes</taxon>
        <taxon>Kitasatosporales</taxon>
        <taxon>Streptomycetaceae</taxon>
        <taxon>Streptomyces</taxon>
    </lineage>
</organism>
<protein>
    <submittedName>
        <fullName evidence="1">Uncharacterized protein</fullName>
    </submittedName>
</protein>
<proteinExistence type="predicted"/>
<name>A0ABW0Z1R8_9ACTN</name>
<comment type="caution">
    <text evidence="1">The sequence shown here is derived from an EMBL/GenBank/DDBJ whole genome shotgun (WGS) entry which is preliminary data.</text>
</comment>
<sequence>MRLTLPPRLCRFCAGLILARAVALREGRMKRVTELEEELRRHQCGARS</sequence>
<evidence type="ECO:0000313" key="2">
    <source>
        <dbReference type="Proteomes" id="UP001596083"/>
    </source>
</evidence>
<dbReference type="EMBL" id="JBHSPB010000004">
    <property type="protein sequence ID" value="MFC5720315.1"/>
    <property type="molecule type" value="Genomic_DNA"/>
</dbReference>
<gene>
    <name evidence="1" type="ORF">ACFP1Z_09090</name>
</gene>
<dbReference type="RefSeq" id="WP_390315415.1">
    <property type="nucleotide sequence ID" value="NZ_JBHSPB010000004.1"/>
</dbReference>
<evidence type="ECO:0000313" key="1">
    <source>
        <dbReference type="EMBL" id="MFC5720315.1"/>
    </source>
</evidence>
<reference evidence="2" key="1">
    <citation type="journal article" date="2019" name="Int. J. Syst. Evol. Microbiol.">
        <title>The Global Catalogue of Microorganisms (GCM) 10K type strain sequencing project: providing services to taxonomists for standard genome sequencing and annotation.</title>
        <authorList>
            <consortium name="The Broad Institute Genomics Platform"/>
            <consortium name="The Broad Institute Genome Sequencing Center for Infectious Disease"/>
            <person name="Wu L."/>
            <person name="Ma J."/>
        </authorList>
    </citation>
    <scope>NUCLEOTIDE SEQUENCE [LARGE SCALE GENOMIC DNA]</scope>
    <source>
        <strain evidence="2">CGMCC 4.7304</strain>
    </source>
</reference>